<feature type="compositionally biased region" description="Polar residues" evidence="1">
    <location>
        <begin position="319"/>
        <end position="332"/>
    </location>
</feature>
<name>A0A8H3F9A4_9LECA</name>
<feature type="region of interest" description="Disordered" evidence="1">
    <location>
        <begin position="378"/>
        <end position="405"/>
    </location>
</feature>
<keyword evidence="3" id="KW-1185">Reference proteome</keyword>
<feature type="region of interest" description="Disordered" evidence="1">
    <location>
        <begin position="319"/>
        <end position="340"/>
    </location>
</feature>
<feature type="compositionally biased region" description="Basic and acidic residues" evidence="1">
    <location>
        <begin position="378"/>
        <end position="399"/>
    </location>
</feature>
<dbReference type="OrthoDB" id="1028014at2759"/>
<evidence type="ECO:0000313" key="3">
    <source>
        <dbReference type="Proteomes" id="UP000664521"/>
    </source>
</evidence>
<gene>
    <name evidence="2" type="ORF">HETSPECPRED_004166</name>
</gene>
<feature type="compositionally biased region" description="Low complexity" evidence="1">
    <location>
        <begin position="11"/>
        <end position="25"/>
    </location>
</feature>
<feature type="compositionally biased region" description="Polar residues" evidence="1">
    <location>
        <begin position="1"/>
        <end position="10"/>
    </location>
</feature>
<reference evidence="2" key="1">
    <citation type="submission" date="2021-03" db="EMBL/GenBank/DDBJ databases">
        <authorList>
            <person name="Tagirdzhanova G."/>
        </authorList>
    </citation>
    <scope>NUCLEOTIDE SEQUENCE</scope>
</reference>
<proteinExistence type="predicted"/>
<feature type="compositionally biased region" description="Basic and acidic residues" evidence="1">
    <location>
        <begin position="80"/>
        <end position="90"/>
    </location>
</feature>
<dbReference type="EMBL" id="CAJPDS010000025">
    <property type="protein sequence ID" value="CAF9920118.1"/>
    <property type="molecule type" value="Genomic_DNA"/>
</dbReference>
<feature type="compositionally biased region" description="Basic and acidic residues" evidence="1">
    <location>
        <begin position="99"/>
        <end position="125"/>
    </location>
</feature>
<feature type="region of interest" description="Disordered" evidence="1">
    <location>
        <begin position="1"/>
        <end position="163"/>
    </location>
</feature>
<comment type="caution">
    <text evidence="2">The sequence shown here is derived from an EMBL/GenBank/DDBJ whole genome shotgun (WGS) entry which is preliminary data.</text>
</comment>
<accession>A0A8H3F9A4</accession>
<evidence type="ECO:0000313" key="2">
    <source>
        <dbReference type="EMBL" id="CAF9920118.1"/>
    </source>
</evidence>
<dbReference type="PANTHER" id="PTHR34776">
    <property type="entry name" value="F17F16.3 PROTEIN"/>
    <property type="match status" value="1"/>
</dbReference>
<evidence type="ECO:0008006" key="4">
    <source>
        <dbReference type="Google" id="ProtNLM"/>
    </source>
</evidence>
<evidence type="ECO:0000256" key="1">
    <source>
        <dbReference type="SAM" id="MobiDB-lite"/>
    </source>
</evidence>
<dbReference type="PANTHER" id="PTHR34776:SF1">
    <property type="entry name" value="F17F16.3 PROTEIN"/>
    <property type="match status" value="1"/>
</dbReference>
<organism evidence="2 3">
    <name type="scientific">Heterodermia speciosa</name>
    <dbReference type="NCBI Taxonomy" id="116794"/>
    <lineage>
        <taxon>Eukaryota</taxon>
        <taxon>Fungi</taxon>
        <taxon>Dikarya</taxon>
        <taxon>Ascomycota</taxon>
        <taxon>Pezizomycotina</taxon>
        <taxon>Lecanoromycetes</taxon>
        <taxon>OSLEUM clade</taxon>
        <taxon>Lecanoromycetidae</taxon>
        <taxon>Caliciales</taxon>
        <taxon>Physciaceae</taxon>
        <taxon>Heterodermia</taxon>
    </lineage>
</organism>
<dbReference type="Proteomes" id="UP000664521">
    <property type="component" value="Unassembled WGS sequence"/>
</dbReference>
<feature type="compositionally biased region" description="Acidic residues" evidence="1">
    <location>
        <begin position="62"/>
        <end position="72"/>
    </location>
</feature>
<sequence length="427" mass="46273">MPATRSSNRQAAGAAAVSDASSSQSKETASGSKRKGGPVASPKAKRGKKGDQKEQTTLEETMPQEDNQDVPMEDQTAGKTEAEPDDEKKTKSNAPSADTVKDEGNAFKEMMKSDPESSKDVRKAETNGSLEDDSRKVEPEEAAAVSNGDSAVESSSKREESTPSSILEKGIIYFFERGRVGIDEPSSPNEIARSYIVLRPIPHGSKLGDGPIGDDGNNRLLALPKKVLPKSPTDRFMSFVEKAKVSLDEIKTNFGASDYATKTAGTRHTPPMAPLGEGVYAITSTGRESHLAYILTIPSEVGEVQKDIGLQQRGSFITSIKNPTASGPSNANLPKGPEFPQELLDDFRGLRWMPLQPRFLDYANAQILLIGHHEDALEKATDQEQKGEDEKKDKPLEEMEKLEDEDQIRIEHLKGCSAPVLSSPSPL</sequence>
<dbReference type="AlphaFoldDB" id="A0A8H3F9A4"/>
<protein>
    <recommendedName>
        <fullName evidence="4">BTB domain transcription factor</fullName>
    </recommendedName>
</protein>